<dbReference type="Gene3D" id="3.40.50.720">
    <property type="entry name" value="NAD(P)-binding Rossmann-like Domain"/>
    <property type="match status" value="1"/>
</dbReference>
<dbReference type="SUPFAM" id="SSF51735">
    <property type="entry name" value="NAD(P)-binding Rossmann-fold domains"/>
    <property type="match status" value="1"/>
</dbReference>
<dbReference type="InParanoid" id="D8R7M0"/>
<evidence type="ECO:0000256" key="2">
    <source>
        <dbReference type="ARBA" id="ARBA00023002"/>
    </source>
</evidence>
<dbReference type="PRINTS" id="PR00081">
    <property type="entry name" value="GDHRDH"/>
</dbReference>
<organism evidence="6">
    <name type="scientific">Selaginella moellendorffii</name>
    <name type="common">Spikemoss</name>
    <dbReference type="NCBI Taxonomy" id="88036"/>
    <lineage>
        <taxon>Eukaryota</taxon>
        <taxon>Viridiplantae</taxon>
        <taxon>Streptophyta</taxon>
        <taxon>Embryophyta</taxon>
        <taxon>Tracheophyta</taxon>
        <taxon>Lycopodiopsida</taxon>
        <taxon>Selaginellales</taxon>
        <taxon>Selaginellaceae</taxon>
        <taxon>Selaginella</taxon>
    </lineage>
</organism>
<dbReference type="STRING" id="88036.D8R7M0"/>
<dbReference type="PRINTS" id="PR00080">
    <property type="entry name" value="SDRFAMILY"/>
</dbReference>
<dbReference type="GO" id="GO:0005829">
    <property type="term" value="C:cytosol"/>
    <property type="evidence" value="ECO:0000318"/>
    <property type="project" value="GO_Central"/>
</dbReference>
<dbReference type="InterPro" id="IPR002347">
    <property type="entry name" value="SDR_fam"/>
</dbReference>
<name>D8R7M0_SELML</name>
<keyword evidence="4" id="KW-1133">Transmembrane helix</keyword>
<keyword evidence="4" id="KW-0812">Transmembrane</keyword>
<dbReference type="eggNOG" id="KOG1205">
    <property type="taxonomic scope" value="Eukaryota"/>
</dbReference>
<reference evidence="5 6" key="1">
    <citation type="journal article" date="2011" name="Science">
        <title>The Selaginella genome identifies genetic changes associated with the evolution of vascular plants.</title>
        <authorList>
            <person name="Banks J.A."/>
            <person name="Nishiyama T."/>
            <person name="Hasebe M."/>
            <person name="Bowman J.L."/>
            <person name="Gribskov M."/>
            <person name="dePamphilis C."/>
            <person name="Albert V.A."/>
            <person name="Aono N."/>
            <person name="Aoyama T."/>
            <person name="Ambrose B.A."/>
            <person name="Ashton N.W."/>
            <person name="Axtell M.J."/>
            <person name="Barker E."/>
            <person name="Barker M.S."/>
            <person name="Bennetzen J.L."/>
            <person name="Bonawitz N.D."/>
            <person name="Chapple C."/>
            <person name="Cheng C."/>
            <person name="Correa L.G."/>
            <person name="Dacre M."/>
            <person name="DeBarry J."/>
            <person name="Dreyer I."/>
            <person name="Elias M."/>
            <person name="Engstrom E.M."/>
            <person name="Estelle M."/>
            <person name="Feng L."/>
            <person name="Finet C."/>
            <person name="Floyd S.K."/>
            <person name="Frommer W.B."/>
            <person name="Fujita T."/>
            <person name="Gramzow L."/>
            <person name="Gutensohn M."/>
            <person name="Harholt J."/>
            <person name="Hattori M."/>
            <person name="Heyl A."/>
            <person name="Hirai T."/>
            <person name="Hiwatashi Y."/>
            <person name="Ishikawa M."/>
            <person name="Iwata M."/>
            <person name="Karol K.G."/>
            <person name="Koehler B."/>
            <person name="Kolukisaoglu U."/>
            <person name="Kubo M."/>
            <person name="Kurata T."/>
            <person name="Lalonde S."/>
            <person name="Li K."/>
            <person name="Li Y."/>
            <person name="Litt A."/>
            <person name="Lyons E."/>
            <person name="Manning G."/>
            <person name="Maruyama T."/>
            <person name="Michael T.P."/>
            <person name="Mikami K."/>
            <person name="Miyazaki S."/>
            <person name="Morinaga S."/>
            <person name="Murata T."/>
            <person name="Mueller-Roeber B."/>
            <person name="Nelson D.R."/>
            <person name="Obara M."/>
            <person name="Oguri Y."/>
            <person name="Olmstead R.G."/>
            <person name="Onodera N."/>
            <person name="Petersen B.L."/>
            <person name="Pils B."/>
            <person name="Prigge M."/>
            <person name="Rensing S.A."/>
            <person name="Riano-Pachon D.M."/>
            <person name="Roberts A.W."/>
            <person name="Sato Y."/>
            <person name="Scheller H.V."/>
            <person name="Schulz B."/>
            <person name="Schulz C."/>
            <person name="Shakirov E.V."/>
            <person name="Shibagaki N."/>
            <person name="Shinohara N."/>
            <person name="Shippen D.E."/>
            <person name="Soerensen I."/>
            <person name="Sotooka R."/>
            <person name="Sugimoto N."/>
            <person name="Sugita M."/>
            <person name="Sumikawa N."/>
            <person name="Tanurdzic M."/>
            <person name="Theissen G."/>
            <person name="Ulvskov P."/>
            <person name="Wakazuki S."/>
            <person name="Weng J.K."/>
            <person name="Willats W.W."/>
            <person name="Wipf D."/>
            <person name="Wolf P.G."/>
            <person name="Yang L."/>
            <person name="Zimmer A.D."/>
            <person name="Zhu Q."/>
            <person name="Mitros T."/>
            <person name="Hellsten U."/>
            <person name="Loque D."/>
            <person name="Otillar R."/>
            <person name="Salamov A."/>
            <person name="Schmutz J."/>
            <person name="Shapiro H."/>
            <person name="Lindquist E."/>
            <person name="Lucas S."/>
            <person name="Rokhsar D."/>
            <person name="Grigoriev I.V."/>
        </authorList>
    </citation>
    <scope>NUCLEOTIDE SEQUENCE [LARGE SCALE GENOMIC DNA]</scope>
</reference>
<dbReference type="KEGG" id="smo:SELMODRAFT_87233"/>
<evidence type="ECO:0000256" key="4">
    <source>
        <dbReference type="SAM" id="Phobius"/>
    </source>
</evidence>
<evidence type="ECO:0000256" key="3">
    <source>
        <dbReference type="RuleBase" id="RU000363"/>
    </source>
</evidence>
<evidence type="ECO:0000313" key="6">
    <source>
        <dbReference type="Proteomes" id="UP000001514"/>
    </source>
</evidence>
<comment type="similarity">
    <text evidence="1 3">Belongs to the short-chain dehydrogenases/reductases (SDR) family.</text>
</comment>
<dbReference type="Gramene" id="EFJ31553">
    <property type="protein sequence ID" value="EFJ31553"/>
    <property type="gene ID" value="SELMODRAFT_87233"/>
</dbReference>
<dbReference type="AlphaFoldDB" id="D8R7M0"/>
<dbReference type="FunCoup" id="D8R7M0">
    <property type="interactions" value="201"/>
</dbReference>
<dbReference type="InterPro" id="IPR036291">
    <property type="entry name" value="NAD(P)-bd_dom_sf"/>
</dbReference>
<dbReference type="PANTHER" id="PTHR43391">
    <property type="entry name" value="RETINOL DEHYDROGENASE-RELATED"/>
    <property type="match status" value="1"/>
</dbReference>
<accession>D8R7M0</accession>
<evidence type="ECO:0000313" key="5">
    <source>
        <dbReference type="EMBL" id="EFJ31553.1"/>
    </source>
</evidence>
<feature type="transmembrane region" description="Helical" evidence="4">
    <location>
        <begin position="6"/>
        <end position="24"/>
    </location>
</feature>
<dbReference type="HOGENOM" id="CLU_010194_2_1_1"/>
<dbReference type="EMBL" id="GL377573">
    <property type="protein sequence ID" value="EFJ31553.1"/>
    <property type="molecule type" value="Genomic_DNA"/>
</dbReference>
<protein>
    <submittedName>
        <fullName evidence="5">Uncharacterized protein</fullName>
    </submittedName>
</protein>
<dbReference type="Pfam" id="PF00106">
    <property type="entry name" value="adh_short"/>
    <property type="match status" value="1"/>
</dbReference>
<dbReference type="PANTHER" id="PTHR43391:SF89">
    <property type="entry name" value="11-BETA-HYDROXYSTEROID DEHYDROGENASE 1A-RELATED"/>
    <property type="match status" value="1"/>
</dbReference>
<sequence>MDLVQFFLNLVVPPTGLFFLALAWPPLTFMNACHWFLSFVFRENVRGKVVVVTGATSGIGEKLSYEYASHGAKLILVGNQEGLLRDVAGKCQRIGAMDVRIVTADLGHEEECKRFVEETVHQFGRLDHLVNNAGIMHSYLFEEAVDVSSFQSIMDVTFWGSVYPTYYALPHLKRSGGKVVVNSSVSAWLPMPRLAIYNAAEAALLNLFDTLRVEVGNSVGITIATPGWVESEITRGKFVSAEGEHVTMPDLRDVTVGPVPVTYAEECAKAIFSGTVRGARYVRVPSWYGVTLLYRIFAPELIEWTYRLLFVSPAPGTQVPAAKLIMDVPGAKEILYPSSIVHPQKTE</sequence>
<gene>
    <name evidence="5" type="ORF">SELMODRAFT_87233</name>
</gene>
<keyword evidence="4" id="KW-0472">Membrane</keyword>
<keyword evidence="2" id="KW-0560">Oxidoreductase</keyword>
<dbReference type="OMA" id="CWEVDVT"/>
<dbReference type="Proteomes" id="UP000001514">
    <property type="component" value="Unassembled WGS sequence"/>
</dbReference>
<evidence type="ECO:0000256" key="1">
    <source>
        <dbReference type="ARBA" id="ARBA00006484"/>
    </source>
</evidence>
<proteinExistence type="inferred from homology"/>
<dbReference type="GO" id="GO:0016491">
    <property type="term" value="F:oxidoreductase activity"/>
    <property type="evidence" value="ECO:0000318"/>
    <property type="project" value="GO_Central"/>
</dbReference>
<keyword evidence="6" id="KW-1185">Reference proteome</keyword>